<gene>
    <name evidence="1" type="primary">Necator_chrIV.g14486</name>
    <name evidence="1" type="ORF">RB195_001192</name>
</gene>
<name>A0ABR1DD43_NECAM</name>
<protein>
    <submittedName>
        <fullName evidence="1">Uncharacterized protein</fullName>
    </submittedName>
</protein>
<evidence type="ECO:0000313" key="2">
    <source>
        <dbReference type="Proteomes" id="UP001303046"/>
    </source>
</evidence>
<dbReference type="Proteomes" id="UP001303046">
    <property type="component" value="Unassembled WGS sequence"/>
</dbReference>
<reference evidence="1 2" key="1">
    <citation type="submission" date="2023-08" db="EMBL/GenBank/DDBJ databases">
        <title>A Necator americanus chromosomal reference genome.</title>
        <authorList>
            <person name="Ilik V."/>
            <person name="Petrzelkova K.J."/>
            <person name="Pardy F."/>
            <person name="Fuh T."/>
            <person name="Niatou-Singa F.S."/>
            <person name="Gouil Q."/>
            <person name="Baker L."/>
            <person name="Ritchie M.E."/>
            <person name="Jex A.R."/>
            <person name="Gazzola D."/>
            <person name="Li H."/>
            <person name="Toshio Fujiwara R."/>
            <person name="Zhan B."/>
            <person name="Aroian R.V."/>
            <person name="Pafco B."/>
            <person name="Schwarz E.M."/>
        </authorList>
    </citation>
    <scope>NUCLEOTIDE SEQUENCE [LARGE SCALE GENOMIC DNA]</scope>
    <source>
        <strain evidence="1 2">Aroian</strain>
        <tissue evidence="1">Whole animal</tissue>
    </source>
</reference>
<keyword evidence="2" id="KW-1185">Reference proteome</keyword>
<proteinExistence type="predicted"/>
<comment type="caution">
    <text evidence="1">The sequence shown here is derived from an EMBL/GenBank/DDBJ whole genome shotgun (WGS) entry which is preliminary data.</text>
</comment>
<accession>A0ABR1DD43</accession>
<organism evidence="1 2">
    <name type="scientific">Necator americanus</name>
    <name type="common">Human hookworm</name>
    <dbReference type="NCBI Taxonomy" id="51031"/>
    <lineage>
        <taxon>Eukaryota</taxon>
        <taxon>Metazoa</taxon>
        <taxon>Ecdysozoa</taxon>
        <taxon>Nematoda</taxon>
        <taxon>Chromadorea</taxon>
        <taxon>Rhabditida</taxon>
        <taxon>Rhabditina</taxon>
        <taxon>Rhabditomorpha</taxon>
        <taxon>Strongyloidea</taxon>
        <taxon>Ancylostomatidae</taxon>
        <taxon>Bunostominae</taxon>
        <taxon>Necator</taxon>
    </lineage>
</organism>
<dbReference type="EMBL" id="JAVFWL010000004">
    <property type="protein sequence ID" value="KAK6748415.1"/>
    <property type="molecule type" value="Genomic_DNA"/>
</dbReference>
<sequence>MFSSIVSDVDEVLEPYPVELSTGPSVQQTRHPISLVEPGLPRDFASLGVHCSVLLVHLSSILLIMRPAHLCFAFDIYSAGSRRRDIPLKSELRRPAKCSEEKLSFRRHLSKALWVVSSFLDMAAVSAHVSAA</sequence>
<evidence type="ECO:0000313" key="1">
    <source>
        <dbReference type="EMBL" id="KAK6748415.1"/>
    </source>
</evidence>